<proteinExistence type="predicted"/>
<comment type="caution">
    <text evidence="1">The sequence shown here is derived from an EMBL/GenBank/DDBJ whole genome shotgun (WGS) entry which is preliminary data.</text>
</comment>
<accession>A0ABD5RMI9</accession>
<dbReference type="PROSITE" id="PS51257">
    <property type="entry name" value="PROKAR_LIPOPROTEIN"/>
    <property type="match status" value="1"/>
</dbReference>
<dbReference type="RefSeq" id="WP_247414737.1">
    <property type="nucleotide sequence ID" value="NZ_JALLGW010000001.1"/>
</dbReference>
<name>A0ABD5RMI9_9EURY</name>
<evidence type="ECO:0000313" key="1">
    <source>
        <dbReference type="EMBL" id="MFC5971857.1"/>
    </source>
</evidence>
<dbReference type="InterPro" id="IPR006311">
    <property type="entry name" value="TAT_signal"/>
</dbReference>
<dbReference type="PROSITE" id="PS51318">
    <property type="entry name" value="TAT"/>
    <property type="match status" value="1"/>
</dbReference>
<dbReference type="Proteomes" id="UP001596099">
    <property type="component" value="Unassembled WGS sequence"/>
</dbReference>
<evidence type="ECO:0000313" key="2">
    <source>
        <dbReference type="Proteomes" id="UP001596099"/>
    </source>
</evidence>
<reference evidence="1 2" key="1">
    <citation type="journal article" date="2019" name="Int. J. Syst. Evol. Microbiol.">
        <title>The Global Catalogue of Microorganisms (GCM) 10K type strain sequencing project: providing services to taxonomists for standard genome sequencing and annotation.</title>
        <authorList>
            <consortium name="The Broad Institute Genomics Platform"/>
            <consortium name="The Broad Institute Genome Sequencing Center for Infectious Disease"/>
            <person name="Wu L."/>
            <person name="Ma J."/>
        </authorList>
    </citation>
    <scope>NUCLEOTIDE SEQUENCE [LARGE SCALE GENOMIC DNA]</scope>
    <source>
        <strain evidence="1 2">CGMCC 1.12543</strain>
    </source>
</reference>
<protein>
    <submittedName>
        <fullName evidence="1">Uncharacterized protein</fullName>
    </submittedName>
</protein>
<gene>
    <name evidence="1" type="ORF">ACFPYI_10985</name>
</gene>
<sequence>MSRRNAVSRRHLLLAGAASAAALAGCTSSADDADDYTNVRSDGTLIELEATGVIPTPQQIATDWQASEVGSMGNTAERTFAPPDGDLQGASSVFMWAAVYDNEEYPPVRLDQHRAQVDDADTATIGYGDDASLFTSEGAMLVAYENNVFVELSTDAGESALLEAVAVPTFADL</sequence>
<dbReference type="EMBL" id="JBHSQH010000001">
    <property type="protein sequence ID" value="MFC5971857.1"/>
    <property type="molecule type" value="Genomic_DNA"/>
</dbReference>
<organism evidence="1 2">
    <name type="scientific">Halomarina salina</name>
    <dbReference type="NCBI Taxonomy" id="1872699"/>
    <lineage>
        <taxon>Archaea</taxon>
        <taxon>Methanobacteriati</taxon>
        <taxon>Methanobacteriota</taxon>
        <taxon>Stenosarchaea group</taxon>
        <taxon>Halobacteria</taxon>
        <taxon>Halobacteriales</taxon>
        <taxon>Natronomonadaceae</taxon>
        <taxon>Halomarina</taxon>
    </lineage>
</organism>
<dbReference type="AlphaFoldDB" id="A0ABD5RMI9"/>
<keyword evidence="2" id="KW-1185">Reference proteome</keyword>